<evidence type="ECO:0000313" key="5">
    <source>
        <dbReference type="Proteomes" id="UP000557688"/>
    </source>
</evidence>
<evidence type="ECO:0000313" key="4">
    <source>
        <dbReference type="EMBL" id="NVN30729.1"/>
    </source>
</evidence>
<dbReference type="EMBL" id="JACHXV010000050">
    <property type="protein sequence ID" value="MBB3175589.1"/>
    <property type="molecule type" value="Genomic_DNA"/>
</dbReference>
<reference evidence="3 5" key="2">
    <citation type="submission" date="2020-08" db="EMBL/GenBank/DDBJ databases">
        <title>Genomic Encyclopedia of Type Strains, Phase III (KMG-III): the genomes of soil and plant-associated and newly described type strains.</title>
        <authorList>
            <person name="Whitman W."/>
        </authorList>
    </citation>
    <scope>NUCLEOTIDE SEQUENCE [LARGE SCALE GENOMIC DNA]</scope>
    <source>
        <strain evidence="3 5">CECT 8088</strain>
    </source>
</reference>
<feature type="compositionally biased region" description="Acidic residues" evidence="1">
    <location>
        <begin position="92"/>
        <end position="102"/>
    </location>
</feature>
<sequence length="102" mass="10961">MVWPIVITFIVANGLVYAGVYLIFTDEVQLARDHVPGHGQVVTANVVLALIAATAAQCGAITVGIFRHFFPPGSARSQLQKSRRHRSRNGEETGDETGDVSS</sequence>
<keyword evidence="2" id="KW-0472">Membrane</keyword>
<dbReference type="RefSeq" id="WP_176624499.1">
    <property type="nucleotide sequence ID" value="NZ_JABXXQ010000207.1"/>
</dbReference>
<protein>
    <submittedName>
        <fullName evidence="3">Uncharacterized protein</fullName>
    </submittedName>
</protein>
<evidence type="ECO:0000256" key="1">
    <source>
        <dbReference type="SAM" id="MobiDB-lite"/>
    </source>
</evidence>
<evidence type="ECO:0000256" key="2">
    <source>
        <dbReference type="SAM" id="Phobius"/>
    </source>
</evidence>
<keyword evidence="2" id="KW-0812">Transmembrane</keyword>
<proteinExistence type="predicted"/>
<keyword evidence="2" id="KW-1133">Transmembrane helix</keyword>
<feature type="region of interest" description="Disordered" evidence="1">
    <location>
        <begin position="72"/>
        <end position="102"/>
    </location>
</feature>
<dbReference type="EMBL" id="JABXXQ010000207">
    <property type="protein sequence ID" value="NVN30729.1"/>
    <property type="molecule type" value="Genomic_DNA"/>
</dbReference>
<dbReference type="AlphaFoldDB" id="A0A839V7T6"/>
<dbReference type="Proteomes" id="UP000557688">
    <property type="component" value="Unassembled WGS sequence"/>
</dbReference>
<feature type="transmembrane region" description="Helical" evidence="2">
    <location>
        <begin position="5"/>
        <end position="24"/>
    </location>
</feature>
<keyword evidence="5" id="KW-1185">Reference proteome</keyword>
<feature type="transmembrane region" description="Helical" evidence="2">
    <location>
        <begin position="44"/>
        <end position="66"/>
    </location>
</feature>
<comment type="caution">
    <text evidence="3">The sequence shown here is derived from an EMBL/GenBank/DDBJ whole genome shotgun (WGS) entry which is preliminary data.</text>
</comment>
<dbReference type="Proteomes" id="UP000565205">
    <property type="component" value="Unassembled WGS sequence"/>
</dbReference>
<evidence type="ECO:0000313" key="6">
    <source>
        <dbReference type="Proteomes" id="UP000565205"/>
    </source>
</evidence>
<organism evidence="3 5">
    <name type="scientific">Endobacter medicaginis</name>
    <dbReference type="NCBI Taxonomy" id="1181271"/>
    <lineage>
        <taxon>Bacteria</taxon>
        <taxon>Pseudomonadati</taxon>
        <taxon>Pseudomonadota</taxon>
        <taxon>Alphaproteobacteria</taxon>
        <taxon>Acetobacterales</taxon>
        <taxon>Acetobacteraceae</taxon>
        <taxon>Endobacter</taxon>
    </lineage>
</organism>
<gene>
    <name evidence="3" type="ORF">FHR90_003451</name>
    <name evidence="4" type="ORF">HUK83_10350</name>
</gene>
<name>A0A839V7T6_9PROT</name>
<evidence type="ECO:0000313" key="3">
    <source>
        <dbReference type="EMBL" id="MBB3175589.1"/>
    </source>
</evidence>
<accession>A0A839V7T6</accession>
<reference evidence="4 6" key="1">
    <citation type="submission" date="2020-06" db="EMBL/GenBank/DDBJ databases">
        <title>Description of novel acetic acid bacteria.</title>
        <authorList>
            <person name="Sombolestani A."/>
        </authorList>
    </citation>
    <scope>NUCLEOTIDE SEQUENCE [LARGE SCALE GENOMIC DNA]</scope>
    <source>
        <strain evidence="4 6">LMG 26838</strain>
    </source>
</reference>